<keyword evidence="2" id="KW-1185">Reference proteome</keyword>
<sequence>MRKLPILILLSLCSCNKWSEEDKDAWKQACNENAEHWTATPEGAKTYCDCILDKMEKKYPDINDALAHTAEMATDTTYINCRNGIKLK</sequence>
<comment type="caution">
    <text evidence="1">The sequence shown here is derived from an EMBL/GenBank/DDBJ whole genome shotgun (WGS) entry which is preliminary data.</text>
</comment>
<dbReference type="EMBL" id="PPSL01000010">
    <property type="protein sequence ID" value="PQJ08902.1"/>
    <property type="molecule type" value="Genomic_DNA"/>
</dbReference>
<dbReference type="AlphaFoldDB" id="A0A2S7SPU2"/>
<dbReference type="RefSeq" id="WP_105041330.1">
    <property type="nucleotide sequence ID" value="NZ_PPSL01000010.1"/>
</dbReference>
<name>A0A2S7SPU2_9BACT</name>
<dbReference type="OrthoDB" id="9925170at2"/>
<gene>
    <name evidence="1" type="ORF">CJD36_021785</name>
</gene>
<dbReference type="PROSITE" id="PS51257">
    <property type="entry name" value="PROKAR_LIPOPROTEIN"/>
    <property type="match status" value="1"/>
</dbReference>
<accession>A0A2S7SPU2</accession>
<proteinExistence type="predicted"/>
<evidence type="ECO:0000313" key="2">
    <source>
        <dbReference type="Proteomes" id="UP000239872"/>
    </source>
</evidence>
<organism evidence="1 2">
    <name type="scientific">Flavipsychrobacter stenotrophus</name>
    <dbReference type="NCBI Taxonomy" id="2077091"/>
    <lineage>
        <taxon>Bacteria</taxon>
        <taxon>Pseudomonadati</taxon>
        <taxon>Bacteroidota</taxon>
        <taxon>Chitinophagia</taxon>
        <taxon>Chitinophagales</taxon>
        <taxon>Chitinophagaceae</taxon>
        <taxon>Flavipsychrobacter</taxon>
    </lineage>
</organism>
<evidence type="ECO:0000313" key="1">
    <source>
        <dbReference type="EMBL" id="PQJ08902.1"/>
    </source>
</evidence>
<protein>
    <submittedName>
        <fullName evidence="1">Uncharacterized protein</fullName>
    </submittedName>
</protein>
<reference evidence="1 2" key="1">
    <citation type="submission" date="2018-01" db="EMBL/GenBank/DDBJ databases">
        <title>A novel member of the phylum Bacteroidetes isolated from glacier ice.</title>
        <authorList>
            <person name="Liu Q."/>
            <person name="Xin Y.-H."/>
        </authorList>
    </citation>
    <scope>NUCLEOTIDE SEQUENCE [LARGE SCALE GENOMIC DNA]</scope>
    <source>
        <strain evidence="1 2">RB1R16</strain>
    </source>
</reference>
<dbReference type="Proteomes" id="UP000239872">
    <property type="component" value="Unassembled WGS sequence"/>
</dbReference>